<evidence type="ECO:0000256" key="1">
    <source>
        <dbReference type="ARBA" id="ARBA00022737"/>
    </source>
</evidence>
<evidence type="ECO:0000313" key="5">
    <source>
        <dbReference type="EMBL" id="KAK0750616.1"/>
    </source>
</evidence>
<dbReference type="PROSITE" id="PS51293">
    <property type="entry name" value="SANT"/>
    <property type="match status" value="1"/>
</dbReference>
<evidence type="ECO:0000256" key="2">
    <source>
        <dbReference type="ARBA" id="ARBA00023242"/>
    </source>
</evidence>
<dbReference type="InterPro" id="IPR056884">
    <property type="entry name" value="NPHP3-like_N"/>
</dbReference>
<comment type="caution">
    <text evidence="5">The sequence shown here is derived from an EMBL/GenBank/DDBJ whole genome shotgun (WGS) entry which is preliminary data.</text>
</comment>
<proteinExistence type="predicted"/>
<dbReference type="PANTHER" id="PTHR47672">
    <property type="entry name" value="E3 UBIQUITIN-PROTEIN LIGASE SNT2"/>
    <property type="match status" value="1"/>
</dbReference>
<evidence type="ECO:0000259" key="3">
    <source>
        <dbReference type="PROSITE" id="PS51156"/>
    </source>
</evidence>
<reference evidence="5" key="1">
    <citation type="submission" date="2023-06" db="EMBL/GenBank/DDBJ databases">
        <title>Genome-scale phylogeny and comparative genomics of the fungal order Sordariales.</title>
        <authorList>
            <consortium name="Lawrence Berkeley National Laboratory"/>
            <person name="Hensen N."/>
            <person name="Bonometti L."/>
            <person name="Westerberg I."/>
            <person name="Brannstrom I.O."/>
            <person name="Guillou S."/>
            <person name="Cros-Aarteil S."/>
            <person name="Calhoun S."/>
            <person name="Haridas S."/>
            <person name="Kuo A."/>
            <person name="Mondo S."/>
            <person name="Pangilinan J."/>
            <person name="Riley R."/>
            <person name="LaButti K."/>
            <person name="Andreopoulos B."/>
            <person name="Lipzen A."/>
            <person name="Chen C."/>
            <person name="Yanf M."/>
            <person name="Daum C."/>
            <person name="Ng V."/>
            <person name="Clum A."/>
            <person name="Steindorff A."/>
            <person name="Ohm R."/>
            <person name="Martin F."/>
            <person name="Silar P."/>
            <person name="Natvig D."/>
            <person name="Lalanne C."/>
            <person name="Gautier V."/>
            <person name="Ament-velasquez S.L."/>
            <person name="Kruys A."/>
            <person name="Hutchinson M.I."/>
            <person name="Powell A.J."/>
            <person name="Barry K."/>
            <person name="Miller A.N."/>
            <person name="Grigoriev I.V."/>
            <person name="Debuchy R."/>
            <person name="Gladieux P."/>
            <person name="Thoren M.H."/>
            <person name="Johannesson H."/>
        </authorList>
    </citation>
    <scope>NUCLEOTIDE SEQUENCE</scope>
    <source>
        <strain evidence="5">SMH3187-1</strain>
    </source>
</reference>
<dbReference type="GO" id="GO:0036205">
    <property type="term" value="P:histone catabolic process"/>
    <property type="evidence" value="ECO:0007669"/>
    <property type="project" value="TreeGrafter"/>
</dbReference>
<dbReference type="Gene3D" id="1.10.10.60">
    <property type="entry name" value="Homeodomain-like"/>
    <property type="match status" value="1"/>
</dbReference>
<dbReference type="InterPro" id="IPR009057">
    <property type="entry name" value="Homeodomain-like_sf"/>
</dbReference>
<dbReference type="AlphaFoldDB" id="A0AA40K9B5"/>
<dbReference type="SUPFAM" id="SSF46689">
    <property type="entry name" value="Homeodomain-like"/>
    <property type="match status" value="1"/>
</dbReference>
<name>A0AA40K9B5_9PEZI</name>
<dbReference type="EMBL" id="JAUKUD010000003">
    <property type="protein sequence ID" value="KAK0750616.1"/>
    <property type="molecule type" value="Genomic_DNA"/>
</dbReference>
<dbReference type="GO" id="GO:0004842">
    <property type="term" value="F:ubiquitin-protein transferase activity"/>
    <property type="evidence" value="ECO:0007669"/>
    <property type="project" value="TreeGrafter"/>
</dbReference>
<dbReference type="Proteomes" id="UP001172155">
    <property type="component" value="Unassembled WGS sequence"/>
</dbReference>
<keyword evidence="6" id="KW-1185">Reference proteome</keyword>
<accession>A0AA40K9B5</accession>
<dbReference type="InterPro" id="IPR001005">
    <property type="entry name" value="SANT/Myb"/>
</dbReference>
<dbReference type="InterPro" id="IPR027417">
    <property type="entry name" value="P-loop_NTPase"/>
</dbReference>
<dbReference type="Gene3D" id="3.40.50.300">
    <property type="entry name" value="P-loop containing nucleotide triphosphate hydrolases"/>
    <property type="match status" value="1"/>
</dbReference>
<dbReference type="SMART" id="SM00717">
    <property type="entry name" value="SANT"/>
    <property type="match status" value="1"/>
</dbReference>
<evidence type="ECO:0000259" key="4">
    <source>
        <dbReference type="PROSITE" id="PS51293"/>
    </source>
</evidence>
<protein>
    <recommendedName>
        <fullName evidence="7">NACHT domain-containing protein</fullName>
    </recommendedName>
</protein>
<keyword evidence="2" id="KW-0539">Nucleus</keyword>
<dbReference type="InterPro" id="IPR029617">
    <property type="entry name" value="Snt2"/>
</dbReference>
<evidence type="ECO:0008006" key="7">
    <source>
        <dbReference type="Google" id="ProtNLM"/>
    </source>
</evidence>
<keyword evidence="1" id="KW-0677">Repeat</keyword>
<gene>
    <name evidence="5" type="ORF">B0T18DRAFT_390004</name>
</gene>
<evidence type="ECO:0000313" key="6">
    <source>
        <dbReference type="Proteomes" id="UP001172155"/>
    </source>
</evidence>
<dbReference type="InterPro" id="IPR000949">
    <property type="entry name" value="ELM2_dom"/>
</dbReference>
<dbReference type="InterPro" id="IPR017884">
    <property type="entry name" value="SANT_dom"/>
</dbReference>
<feature type="domain" description="SANT" evidence="4">
    <location>
        <begin position="769"/>
        <end position="814"/>
    </location>
</feature>
<dbReference type="PANTHER" id="PTHR47672:SF1">
    <property type="entry name" value="E3 UBIQUITIN-PROTEIN LIGASE SNT2"/>
    <property type="match status" value="1"/>
</dbReference>
<dbReference type="Pfam" id="PF24883">
    <property type="entry name" value="NPHP3_N"/>
    <property type="match status" value="1"/>
</dbReference>
<dbReference type="PROSITE" id="PS51156">
    <property type="entry name" value="ELM2"/>
    <property type="match status" value="1"/>
</dbReference>
<sequence length="862" mass="97406">MEEALRFSTSCDWILAVENGKPGSGKSVLAGHIIGSLQGMVHPNSSVLISHFCTYSYASSTRYEMILRSMLLQIIQANDDLIAYVHRLKETELAMRTLSPKALEQLILTVASAVSQTPGETKYVHVIIDGLDECEEENGQSRLITLLRQLITASTSTSSAIFKALLLSRDSSFLRKRLRKTTTAISLTEEKHHLDKAIQSYAYAKLGMLRSRLMGMGIGDADIRNIATTISQKAEANSKKGMFILARLVLEYISKNMFYNKDEIVHTAENLPRELGEFFDLRSTERMKSIFGWIAYAKRPLRTFEFQSALVFGAGNLEVAEVAPSYLFNMCAPLVEERRDSTYSFIHVSVKEYLQGEDGERMISEAVGNQEHAVASITCLLSGLTVFAPAFSDSQQSVRVIKGLHAFQWPRGDVREVSIVDNQLECLREFEGMYKCAKAILQSRSAKSIAGILQNGGILEGHYTASDGLRTLLSSYQTKVECLLPLRTFPGVSMEDFERFKRSHRTSAFTCRLSGCARSTIGFNSLQLRAEHEQSHVRRLYCEYPGCQYPSFSSAQTLRSHVAKWHDEANRTKQGGSIRRQATSQPKVPYSHRYLGIHCKVEDALDYDDRIFPRASTRLGPRHQAVVLPWPGRPVEYMKPLEIKKSGRKDGKLSKDIQAALEAERQKRETRPKWVQDEPSGWVQRGGEDTISLLYKPHEDYGVRISSEAIDGYIEMAKTMATSLGLPPRSTNLQDVARDYLFHNQFDPRKALKELEKLPKSEFKEPELTPAEQKKFEEAVAKFGSDLHSVKKHVKTLPASTITRYYYTWKKSERGKQVWGSYPGRLGKKDAKKAEAVAKQVADDRNSRSFQITRKLWDPLRM</sequence>
<feature type="domain" description="ELM2" evidence="3">
    <location>
        <begin position="615"/>
        <end position="759"/>
    </location>
</feature>
<organism evidence="5 6">
    <name type="scientific">Schizothecium vesticola</name>
    <dbReference type="NCBI Taxonomy" id="314040"/>
    <lineage>
        <taxon>Eukaryota</taxon>
        <taxon>Fungi</taxon>
        <taxon>Dikarya</taxon>
        <taxon>Ascomycota</taxon>
        <taxon>Pezizomycotina</taxon>
        <taxon>Sordariomycetes</taxon>
        <taxon>Sordariomycetidae</taxon>
        <taxon>Sordariales</taxon>
        <taxon>Schizotheciaceae</taxon>
        <taxon>Schizothecium</taxon>
    </lineage>
</organism>
<dbReference type="GO" id="GO:0048189">
    <property type="term" value="C:Lid2 complex"/>
    <property type="evidence" value="ECO:0007669"/>
    <property type="project" value="TreeGrafter"/>
</dbReference>